<dbReference type="SUPFAM" id="SSF52540">
    <property type="entry name" value="P-loop containing nucleoside triphosphate hydrolases"/>
    <property type="match status" value="2"/>
</dbReference>
<dbReference type="GO" id="GO:0003677">
    <property type="term" value="F:DNA binding"/>
    <property type="evidence" value="ECO:0007669"/>
    <property type="project" value="InterPro"/>
</dbReference>
<protein>
    <submittedName>
        <fullName evidence="2">Type III restriction enzyme</fullName>
    </submittedName>
</protein>
<dbReference type="CDD" id="cd18785">
    <property type="entry name" value="SF2_C"/>
    <property type="match status" value="1"/>
</dbReference>
<dbReference type="PROSITE" id="PS51192">
    <property type="entry name" value="HELICASE_ATP_BIND_1"/>
    <property type="match status" value="1"/>
</dbReference>
<dbReference type="GO" id="GO:0005829">
    <property type="term" value="C:cytosol"/>
    <property type="evidence" value="ECO:0007669"/>
    <property type="project" value="TreeGrafter"/>
</dbReference>
<dbReference type="GO" id="GO:0016787">
    <property type="term" value="F:hydrolase activity"/>
    <property type="evidence" value="ECO:0007669"/>
    <property type="project" value="InterPro"/>
</dbReference>
<dbReference type="GO" id="GO:0005524">
    <property type="term" value="F:ATP binding"/>
    <property type="evidence" value="ECO:0007669"/>
    <property type="project" value="InterPro"/>
</dbReference>
<sequence>MLQTLNDTLSAALKFGGPDFYRNRVPGYIYSNLKNGYGQRPYQQEAFGRFVYFWTEYHDRPRGVPTQLLYHMATGSGKTLVMAGLIVYLYQQGYRNFLFFVNSTNIIEKTKDNFFNTGSSKYLFSETVTIGDKQINIKEVENFQTANQDDINIVFSTIQGLHTRLNTPKENSLTYDDFEDKKIVLISDEAHHINAETKKGELSAEEAEEIISWEGTVNRIFNANRDNILLEFTATVDLALPEIAKKYNDKLIFDYPLKQFRKDGYSKEVKVLQADISQFDRALQGVLLSQYRRKIFQKHKKLIKPVILFKSKTINESRSFFEEFKNGIKNLKVSQLEKIKQSKPDEVIERVFQYLDANHITLDNLITELKEDFSEEKLISVNSKDESEQKQLAVNSLENESNEYRAVFAVDKLNEGWDVLNLFDIVRLYDTRDAKAGKPGKTTMAEAQLIGRGARYCPFQITEDQPYFGRKFDDDTTNELRICEELYYHSAYNPKYIQELNTALVEIGIKAKQTIERPLKLKPEFKDTPFYKVGFIFLNEQKKYNREDIFSLKSSIIEQTHKVNLKTGYSKSSVVFSDTEAALIERKEKEYKLADFGENIIRKALNRLEFYQFSNLKTLLPNLNSVTEFITSNDYLGKVKLDISGLPQQIKNLSQEEKLEASIKVLEEIAPILASDRIEFKGSKEFKPYMLKDRIKDKVLNFSLNENGDAEFGRSMINPAETNYYLDLSSKNWYVFDDCFGTSEEKLLIKYIDKVYENLKLQYDEIYLVRNERFFKIYNFEDGRPLEPDFVLFLLNHNSGEAVHYQIFIEPKGQHLILRDEWKEKFLLSLKEEHQLEQLWKDQKYIVWGMPFFNSQVKMNEFEDSLNELI</sequence>
<dbReference type="OrthoDB" id="9804145at2"/>
<dbReference type="InterPro" id="IPR014001">
    <property type="entry name" value="Helicase_ATP-bd"/>
</dbReference>
<dbReference type="Gene3D" id="3.40.50.300">
    <property type="entry name" value="P-loop containing nucleotide triphosphate hydrolases"/>
    <property type="match status" value="2"/>
</dbReference>
<dbReference type="InterPro" id="IPR050742">
    <property type="entry name" value="Helicase_Restrict-Modif_Enz"/>
</dbReference>
<dbReference type="SMART" id="SM00487">
    <property type="entry name" value="DEXDc"/>
    <property type="match status" value="1"/>
</dbReference>
<dbReference type="RefSeq" id="WP_026020609.1">
    <property type="nucleotide sequence ID" value="NZ_CAEG01000004.1"/>
</dbReference>
<dbReference type="AlphaFoldDB" id="A0A1H3Y5N9"/>
<dbReference type="EMBL" id="FNRI01000001">
    <property type="protein sequence ID" value="SEA06860.1"/>
    <property type="molecule type" value="Genomic_DNA"/>
</dbReference>
<dbReference type="Proteomes" id="UP000183253">
    <property type="component" value="Unassembled WGS sequence"/>
</dbReference>
<accession>A0A1H3Y5N9</accession>
<dbReference type="Pfam" id="PF04851">
    <property type="entry name" value="ResIII"/>
    <property type="match status" value="1"/>
</dbReference>
<dbReference type="InterPro" id="IPR006935">
    <property type="entry name" value="Helicase/UvrB_N"/>
</dbReference>
<organism evidence="2 3">
    <name type="scientific">Alistipes timonensis JC136</name>
    <dbReference type="NCBI Taxonomy" id="1033731"/>
    <lineage>
        <taxon>Bacteria</taxon>
        <taxon>Pseudomonadati</taxon>
        <taxon>Bacteroidota</taxon>
        <taxon>Bacteroidia</taxon>
        <taxon>Bacteroidales</taxon>
        <taxon>Rikenellaceae</taxon>
        <taxon>Alistipes</taxon>
    </lineage>
</organism>
<gene>
    <name evidence="2" type="ORF">SAMN05444145_101451</name>
</gene>
<evidence type="ECO:0000259" key="1">
    <source>
        <dbReference type="PROSITE" id="PS51192"/>
    </source>
</evidence>
<name>A0A1H3Y5N9_9BACT</name>
<feature type="domain" description="Helicase ATP-binding" evidence="1">
    <location>
        <begin position="59"/>
        <end position="254"/>
    </location>
</feature>
<dbReference type="STRING" id="1033731.SAMN05444145_101451"/>
<evidence type="ECO:0000313" key="2">
    <source>
        <dbReference type="EMBL" id="SEA06860.1"/>
    </source>
</evidence>
<reference evidence="2 3" key="1">
    <citation type="submission" date="2016-10" db="EMBL/GenBank/DDBJ databases">
        <authorList>
            <person name="de Groot N.N."/>
        </authorList>
    </citation>
    <scope>NUCLEOTIDE SEQUENCE [LARGE SCALE GENOMIC DNA]</scope>
    <source>
        <strain evidence="2 3">DSM 25383</strain>
    </source>
</reference>
<dbReference type="PANTHER" id="PTHR47396:SF1">
    <property type="entry name" value="ATP-DEPENDENT HELICASE IRC3-RELATED"/>
    <property type="match status" value="1"/>
</dbReference>
<evidence type="ECO:0000313" key="3">
    <source>
        <dbReference type="Proteomes" id="UP000183253"/>
    </source>
</evidence>
<dbReference type="PANTHER" id="PTHR47396">
    <property type="entry name" value="TYPE I RESTRICTION ENZYME ECOKI R PROTEIN"/>
    <property type="match status" value="1"/>
</dbReference>
<proteinExistence type="predicted"/>
<keyword evidence="3" id="KW-1185">Reference proteome</keyword>
<dbReference type="InterPro" id="IPR027417">
    <property type="entry name" value="P-loop_NTPase"/>
</dbReference>